<dbReference type="Proteomes" id="UP000011524">
    <property type="component" value="Unassembled WGS sequence"/>
</dbReference>
<keyword evidence="1" id="KW-0472">Membrane</keyword>
<keyword evidence="3" id="KW-1185">Reference proteome</keyword>
<feature type="transmembrane region" description="Helical" evidence="1">
    <location>
        <begin position="16"/>
        <end position="40"/>
    </location>
</feature>
<accession>M0LN66</accession>
<evidence type="ECO:0000313" key="2">
    <source>
        <dbReference type="EMBL" id="EMA34987.1"/>
    </source>
</evidence>
<name>M0LN66_HALJT</name>
<feature type="transmembrane region" description="Helical" evidence="1">
    <location>
        <begin position="85"/>
        <end position="104"/>
    </location>
</feature>
<organism evidence="2 3">
    <name type="scientific">Haloarcula japonica (strain ATCC 49778 / DSM 6131 / JCM 7785 / NBRC 101032 / NCIMB 13157 / TR-1)</name>
    <dbReference type="NCBI Taxonomy" id="1227453"/>
    <lineage>
        <taxon>Archaea</taxon>
        <taxon>Methanobacteriati</taxon>
        <taxon>Methanobacteriota</taxon>
        <taxon>Stenosarchaea group</taxon>
        <taxon>Halobacteria</taxon>
        <taxon>Halobacteriales</taxon>
        <taxon>Haloarculaceae</taxon>
        <taxon>Haloarcula</taxon>
    </lineage>
</organism>
<evidence type="ECO:0000313" key="3">
    <source>
        <dbReference type="Proteomes" id="UP000011524"/>
    </source>
</evidence>
<dbReference type="STRING" id="1227453.C444_00350"/>
<keyword evidence="1" id="KW-1133">Transmembrane helix</keyword>
<dbReference type="AlphaFoldDB" id="M0LN66"/>
<gene>
    <name evidence="2" type="ORF">C444_00350</name>
</gene>
<evidence type="ECO:0000256" key="1">
    <source>
        <dbReference type="SAM" id="Phobius"/>
    </source>
</evidence>
<sequence length="109" mass="11212">MLATLLQIRTGWTDQGIALAVIALSLVTVALSAAIAIVLIRGYCRGPGRTGMLTLAVGLLLLTTVPEILRIALPTATAVGAVGRSFLVSACELFGLGTILWTVYGGESS</sequence>
<reference evidence="2 3" key="1">
    <citation type="journal article" date="2014" name="PLoS Genet.">
        <title>Phylogenetically driven sequencing of extremely halophilic archaea reveals strategies for static and dynamic osmo-response.</title>
        <authorList>
            <person name="Becker E.A."/>
            <person name="Seitzer P.M."/>
            <person name="Tritt A."/>
            <person name="Larsen D."/>
            <person name="Krusor M."/>
            <person name="Yao A.I."/>
            <person name="Wu D."/>
            <person name="Madern D."/>
            <person name="Eisen J.A."/>
            <person name="Darling A.E."/>
            <person name="Facciotti M.T."/>
        </authorList>
    </citation>
    <scope>NUCLEOTIDE SEQUENCE [LARGE SCALE GENOMIC DNA]</scope>
    <source>
        <strain evidence="3">ATCC 49778 / DSM 6131 / JCM 7785 / NBRC 101032 / NCIMB 13157 / TR-1</strain>
    </source>
</reference>
<comment type="caution">
    <text evidence="2">The sequence shown here is derived from an EMBL/GenBank/DDBJ whole genome shotgun (WGS) entry which is preliminary data.</text>
</comment>
<dbReference type="EMBL" id="AOLY01000002">
    <property type="protein sequence ID" value="EMA34987.1"/>
    <property type="molecule type" value="Genomic_DNA"/>
</dbReference>
<protein>
    <submittedName>
        <fullName evidence="2">Uncharacterized protein</fullName>
    </submittedName>
</protein>
<dbReference type="PATRIC" id="fig|1227453.3.peg.71"/>
<feature type="transmembrane region" description="Helical" evidence="1">
    <location>
        <begin position="52"/>
        <end position="73"/>
    </location>
</feature>
<dbReference type="eggNOG" id="arCOG09136">
    <property type="taxonomic scope" value="Archaea"/>
</dbReference>
<dbReference type="RefSeq" id="WP_004590052.1">
    <property type="nucleotide sequence ID" value="NZ_AOLY01000002.1"/>
</dbReference>
<keyword evidence="1" id="KW-0812">Transmembrane</keyword>
<dbReference type="OrthoDB" id="328092at2157"/>
<proteinExistence type="predicted"/>